<dbReference type="AlphaFoldDB" id="A0A423VTE0"/>
<dbReference type="Proteomes" id="UP000284375">
    <property type="component" value="Unassembled WGS sequence"/>
</dbReference>
<evidence type="ECO:0000313" key="2">
    <source>
        <dbReference type="Proteomes" id="UP000284375"/>
    </source>
</evidence>
<sequence>MVAVTLLRGLKVSVSTLDAFLAAHGVDETYGAPPFTEDHPDKDAISVLLHTKLGPDADPQSMARVVIPQRRDMNRSAVAYVAYAWVMVFAHRQIQLDADLPVEAPATFEALCEEILGFSDDSAESVAGEGQRRLVPG</sequence>
<dbReference type="STRING" id="252740.A0A423VTE0"/>
<comment type="caution">
    <text evidence="1">The sequence shown here is derived from an EMBL/GenBank/DDBJ whole genome shotgun (WGS) entry which is preliminary data.</text>
</comment>
<keyword evidence="2" id="KW-1185">Reference proteome</keyword>
<dbReference type="EMBL" id="LJZO01000029">
    <property type="protein sequence ID" value="ROV94230.1"/>
    <property type="molecule type" value="Genomic_DNA"/>
</dbReference>
<gene>
    <name evidence="1" type="ORF">VSDG_05665</name>
</gene>
<dbReference type="OrthoDB" id="5132222at2759"/>
<proteinExistence type="predicted"/>
<name>A0A423VTE0_CYTCH</name>
<accession>A0A423VTE0</accession>
<reference evidence="1 2" key="1">
    <citation type="submission" date="2015-09" db="EMBL/GenBank/DDBJ databases">
        <title>Host preference determinants of Valsa canker pathogens revealed by comparative genomics.</title>
        <authorList>
            <person name="Yin Z."/>
            <person name="Huang L."/>
        </authorList>
    </citation>
    <scope>NUCLEOTIDE SEQUENCE [LARGE SCALE GENOMIC DNA]</scope>
    <source>
        <strain evidence="1 2">YSFL</strain>
    </source>
</reference>
<organism evidence="1 2">
    <name type="scientific">Cytospora chrysosperma</name>
    <name type="common">Cytospora canker fungus</name>
    <name type="synonym">Sphaeria chrysosperma</name>
    <dbReference type="NCBI Taxonomy" id="252740"/>
    <lineage>
        <taxon>Eukaryota</taxon>
        <taxon>Fungi</taxon>
        <taxon>Dikarya</taxon>
        <taxon>Ascomycota</taxon>
        <taxon>Pezizomycotina</taxon>
        <taxon>Sordariomycetes</taxon>
        <taxon>Sordariomycetidae</taxon>
        <taxon>Diaporthales</taxon>
        <taxon>Cytosporaceae</taxon>
        <taxon>Cytospora</taxon>
    </lineage>
</organism>
<protein>
    <submittedName>
        <fullName evidence="1">Uncharacterized protein</fullName>
    </submittedName>
</protein>
<evidence type="ECO:0000313" key="1">
    <source>
        <dbReference type="EMBL" id="ROV94230.1"/>
    </source>
</evidence>